<evidence type="ECO:0000313" key="2">
    <source>
        <dbReference type="EMBL" id="MFD1485804.1"/>
    </source>
</evidence>
<accession>A0ABW4E803</accession>
<gene>
    <name evidence="2" type="ORF">ACFQ5J_11230</name>
</gene>
<dbReference type="Proteomes" id="UP001597252">
    <property type="component" value="Unassembled WGS sequence"/>
</dbReference>
<comment type="caution">
    <text evidence="2">The sequence shown here is derived from an EMBL/GenBank/DDBJ whole genome shotgun (WGS) entry which is preliminary data.</text>
</comment>
<organism evidence="2 3">
    <name type="scientific">Lacticaseibacillus baoqingensis</name>
    <dbReference type="NCBI Taxonomy" id="2486013"/>
    <lineage>
        <taxon>Bacteria</taxon>
        <taxon>Bacillati</taxon>
        <taxon>Bacillota</taxon>
        <taxon>Bacilli</taxon>
        <taxon>Lactobacillales</taxon>
        <taxon>Lactobacillaceae</taxon>
        <taxon>Lacticaseibacillus</taxon>
    </lineage>
</organism>
<evidence type="ECO:0000259" key="1">
    <source>
        <dbReference type="Pfam" id="PF13274"/>
    </source>
</evidence>
<name>A0ABW4E803_9LACO</name>
<feature type="domain" description="Antitoxin SocA-like Panacea" evidence="1">
    <location>
        <begin position="27"/>
        <end position="143"/>
    </location>
</feature>
<dbReference type="Pfam" id="PF13274">
    <property type="entry name" value="SocA_Panacea"/>
    <property type="match status" value="1"/>
</dbReference>
<dbReference type="InterPro" id="IPR025272">
    <property type="entry name" value="SocA_Panacea"/>
</dbReference>
<reference evidence="3" key="1">
    <citation type="journal article" date="2019" name="Int. J. Syst. Evol. Microbiol.">
        <title>The Global Catalogue of Microorganisms (GCM) 10K type strain sequencing project: providing services to taxonomists for standard genome sequencing and annotation.</title>
        <authorList>
            <consortium name="The Broad Institute Genomics Platform"/>
            <consortium name="The Broad Institute Genome Sequencing Center for Infectious Disease"/>
            <person name="Wu L."/>
            <person name="Ma J."/>
        </authorList>
    </citation>
    <scope>NUCLEOTIDE SEQUENCE [LARGE SCALE GENOMIC DNA]</scope>
    <source>
        <strain evidence="3">CCM 8903</strain>
    </source>
</reference>
<protein>
    <submittedName>
        <fullName evidence="2">Panacea domain-containing protein</fullName>
    </submittedName>
</protein>
<sequence>MLSGMTVANAVIEYLATQDKHIQNLLLQKTLYYLNADKMIATNGEEALIADNFEKWSYGPVDPEVYQTYRKYGSQAIPAPEPETIDDFLTSEAKLDSGHYYQDKITDSDTLKRIRKVSEAIFDHYQQKPFDLVQKTHDEPAWKEAENEIKSGHLHIKYQNNEIYQFLKQEGLKSWLNLDI</sequence>
<evidence type="ECO:0000313" key="3">
    <source>
        <dbReference type="Proteomes" id="UP001597252"/>
    </source>
</evidence>
<proteinExistence type="predicted"/>
<dbReference type="RefSeq" id="WP_125754330.1">
    <property type="nucleotide sequence ID" value="NZ_JBHTON010000039.1"/>
</dbReference>
<dbReference type="EMBL" id="JBHTON010000039">
    <property type="protein sequence ID" value="MFD1485804.1"/>
    <property type="molecule type" value="Genomic_DNA"/>
</dbReference>
<keyword evidence="3" id="KW-1185">Reference proteome</keyword>